<feature type="compositionally biased region" description="Polar residues" evidence="1">
    <location>
        <begin position="211"/>
        <end position="229"/>
    </location>
</feature>
<keyword evidence="4" id="KW-1185">Reference proteome</keyword>
<comment type="caution">
    <text evidence="3">The sequence shown here is derived from an EMBL/GenBank/DDBJ whole genome shotgun (WGS) entry which is preliminary data.</text>
</comment>
<evidence type="ECO:0000256" key="1">
    <source>
        <dbReference type="SAM" id="MobiDB-lite"/>
    </source>
</evidence>
<feature type="region of interest" description="Disordered" evidence="1">
    <location>
        <begin position="188"/>
        <end position="276"/>
    </location>
</feature>
<dbReference type="HOGENOM" id="CLU_604098_0_0_1"/>
<evidence type="ECO:0000256" key="2">
    <source>
        <dbReference type="SAM" id="SignalP"/>
    </source>
</evidence>
<dbReference type="RefSeq" id="XP_007731485.1">
    <property type="nucleotide sequence ID" value="XM_007733295.1"/>
</dbReference>
<dbReference type="STRING" id="1182542.W9YC39"/>
<protein>
    <submittedName>
        <fullName evidence="3">Uncharacterized protein</fullName>
    </submittedName>
</protein>
<dbReference type="OrthoDB" id="4540880at2759"/>
<feature type="signal peptide" evidence="2">
    <location>
        <begin position="1"/>
        <end position="19"/>
    </location>
</feature>
<reference evidence="3 4" key="1">
    <citation type="submission" date="2013-03" db="EMBL/GenBank/DDBJ databases">
        <title>The Genome Sequence of Capronia epimyces CBS 606.96.</title>
        <authorList>
            <consortium name="The Broad Institute Genomics Platform"/>
            <person name="Cuomo C."/>
            <person name="de Hoog S."/>
            <person name="Gorbushina A."/>
            <person name="Walker B."/>
            <person name="Young S.K."/>
            <person name="Zeng Q."/>
            <person name="Gargeya S."/>
            <person name="Fitzgerald M."/>
            <person name="Haas B."/>
            <person name="Abouelleil A."/>
            <person name="Allen A.W."/>
            <person name="Alvarado L."/>
            <person name="Arachchi H.M."/>
            <person name="Berlin A.M."/>
            <person name="Chapman S.B."/>
            <person name="Gainer-Dewar J."/>
            <person name="Goldberg J."/>
            <person name="Griggs A."/>
            <person name="Gujja S."/>
            <person name="Hansen M."/>
            <person name="Howarth C."/>
            <person name="Imamovic A."/>
            <person name="Ireland A."/>
            <person name="Larimer J."/>
            <person name="McCowan C."/>
            <person name="Murphy C."/>
            <person name="Pearson M."/>
            <person name="Poon T.W."/>
            <person name="Priest M."/>
            <person name="Roberts A."/>
            <person name="Saif S."/>
            <person name="Shea T."/>
            <person name="Sisk P."/>
            <person name="Sykes S."/>
            <person name="Wortman J."/>
            <person name="Nusbaum C."/>
            <person name="Birren B."/>
        </authorList>
    </citation>
    <scope>NUCLEOTIDE SEQUENCE [LARGE SCALE GENOMIC DNA]</scope>
    <source>
        <strain evidence="3 4">CBS 606.96</strain>
    </source>
</reference>
<organism evidence="3 4">
    <name type="scientific">Capronia epimyces CBS 606.96</name>
    <dbReference type="NCBI Taxonomy" id="1182542"/>
    <lineage>
        <taxon>Eukaryota</taxon>
        <taxon>Fungi</taxon>
        <taxon>Dikarya</taxon>
        <taxon>Ascomycota</taxon>
        <taxon>Pezizomycotina</taxon>
        <taxon>Eurotiomycetes</taxon>
        <taxon>Chaetothyriomycetidae</taxon>
        <taxon>Chaetothyriales</taxon>
        <taxon>Herpotrichiellaceae</taxon>
        <taxon>Capronia</taxon>
    </lineage>
</organism>
<evidence type="ECO:0000313" key="4">
    <source>
        <dbReference type="Proteomes" id="UP000019478"/>
    </source>
</evidence>
<sequence>MVVTMILLVFFLVMQLSSTWWTDEGTDSNLFLICAFWDFSLTDSSFELILTRGYVIVVILFAHYEKVVTLYSDLGRLPQGEDMITKKRLIKYKVKDFDYRVQAYKKQARYLIVQNPSWRRTYQSFVLVESFAFHETHDSRLWQIAELLYQNIYGAILIFFYRNQHDGTVGRFNTMGFGYQDALEEVTPQSVTTQATGTGGSLHEPGRPESVTDSGVDNQEPQEVVSQGSGHMAFEATNASQGQTVIEPDCTDGSGEAESIGPLPEAENPGPAGADEVNGEHQALVEAESDLRDQIRQELFNHQTPVGAGVAEAGGLPDLDNVTLRSLHRAPARNQNQQIQDRRSPETSTGVSSGNALSRSVTGLGEPWAPKRNDTEACVGISTSGEEELSNAMQANPKLLLARFIREDPFEIREVRRAILTYTLSSWYFRLLQLVPPTYSLALGSSCSRQCWF</sequence>
<dbReference type="Proteomes" id="UP000019478">
    <property type="component" value="Unassembled WGS sequence"/>
</dbReference>
<dbReference type="EMBL" id="AMGY01000002">
    <property type="protein sequence ID" value="EXJ90088.1"/>
    <property type="molecule type" value="Genomic_DNA"/>
</dbReference>
<evidence type="ECO:0000313" key="3">
    <source>
        <dbReference type="EMBL" id="EXJ90088.1"/>
    </source>
</evidence>
<feature type="compositionally biased region" description="Polar residues" evidence="1">
    <location>
        <begin position="346"/>
        <end position="361"/>
    </location>
</feature>
<keyword evidence="2" id="KW-0732">Signal</keyword>
<accession>W9YC39</accession>
<proteinExistence type="predicted"/>
<name>W9YC39_9EURO</name>
<feature type="region of interest" description="Disordered" evidence="1">
    <location>
        <begin position="329"/>
        <end position="373"/>
    </location>
</feature>
<gene>
    <name evidence="3" type="ORF">A1O3_03157</name>
</gene>
<dbReference type="AlphaFoldDB" id="W9YC39"/>
<feature type="chain" id="PRO_5004934528" evidence="2">
    <location>
        <begin position="20"/>
        <end position="453"/>
    </location>
</feature>
<dbReference type="GeneID" id="19167285"/>